<dbReference type="SUPFAM" id="SSF56112">
    <property type="entry name" value="Protein kinase-like (PK-like)"/>
    <property type="match status" value="1"/>
</dbReference>
<accession>A0A4Y7Q7M2</accession>
<keyword evidence="4" id="KW-1185">Reference proteome</keyword>
<dbReference type="STRING" id="50990.A0A4Y7Q7M2"/>
<dbReference type="AlphaFoldDB" id="A0A4Y7Q7M2"/>
<dbReference type="VEuPathDB" id="FungiDB:BD410DRAFT_897781"/>
<evidence type="ECO:0000256" key="1">
    <source>
        <dbReference type="SAM" id="MobiDB-lite"/>
    </source>
</evidence>
<feature type="compositionally biased region" description="Polar residues" evidence="1">
    <location>
        <begin position="7"/>
        <end position="16"/>
    </location>
</feature>
<dbReference type="PANTHER" id="PTHR38248:SF2">
    <property type="entry name" value="FUNK1 11"/>
    <property type="match status" value="1"/>
</dbReference>
<organism evidence="3 4">
    <name type="scientific">Rickenella mellea</name>
    <dbReference type="NCBI Taxonomy" id="50990"/>
    <lineage>
        <taxon>Eukaryota</taxon>
        <taxon>Fungi</taxon>
        <taxon>Dikarya</taxon>
        <taxon>Basidiomycota</taxon>
        <taxon>Agaricomycotina</taxon>
        <taxon>Agaricomycetes</taxon>
        <taxon>Hymenochaetales</taxon>
        <taxon>Rickenellaceae</taxon>
        <taxon>Rickenella</taxon>
    </lineage>
</organism>
<protein>
    <recommendedName>
        <fullName evidence="2">Fungal-type protein kinase domain-containing protein</fullName>
    </recommendedName>
</protein>
<evidence type="ECO:0000313" key="3">
    <source>
        <dbReference type="EMBL" id="TDL22899.1"/>
    </source>
</evidence>
<gene>
    <name evidence="3" type="ORF">BD410DRAFT_897781</name>
</gene>
<dbReference type="EMBL" id="ML170172">
    <property type="protein sequence ID" value="TDL22899.1"/>
    <property type="molecule type" value="Genomic_DNA"/>
</dbReference>
<evidence type="ECO:0000259" key="2">
    <source>
        <dbReference type="Pfam" id="PF17667"/>
    </source>
</evidence>
<dbReference type="InterPro" id="IPR040976">
    <property type="entry name" value="Pkinase_fungal"/>
</dbReference>
<reference evidence="3 4" key="1">
    <citation type="submission" date="2018-06" db="EMBL/GenBank/DDBJ databases">
        <title>A transcriptomic atlas of mushroom development highlights an independent origin of complex multicellularity.</title>
        <authorList>
            <consortium name="DOE Joint Genome Institute"/>
            <person name="Krizsan K."/>
            <person name="Almasi E."/>
            <person name="Merenyi Z."/>
            <person name="Sahu N."/>
            <person name="Viragh M."/>
            <person name="Koszo T."/>
            <person name="Mondo S."/>
            <person name="Kiss B."/>
            <person name="Balint B."/>
            <person name="Kues U."/>
            <person name="Barry K."/>
            <person name="Hegedus J.C."/>
            <person name="Henrissat B."/>
            <person name="Johnson J."/>
            <person name="Lipzen A."/>
            <person name="Ohm R."/>
            <person name="Nagy I."/>
            <person name="Pangilinan J."/>
            <person name="Yan J."/>
            <person name="Xiong Y."/>
            <person name="Grigoriev I.V."/>
            <person name="Hibbett D.S."/>
            <person name="Nagy L.G."/>
        </authorList>
    </citation>
    <scope>NUCLEOTIDE SEQUENCE [LARGE SCALE GENOMIC DNA]</scope>
    <source>
        <strain evidence="3 4">SZMC22713</strain>
    </source>
</reference>
<name>A0A4Y7Q7M2_9AGAM</name>
<sequence>MDPPANTPHSAPQAGTRSLPPTKFPTNNSQVEQEWKLLGELECVDNVARMLEHEVLKFRGVQVDGSAETHLSFIKGAHEIDIWNHVRAIVTPFGKPIYYFRNKRELLQAFVNIVKAYRDLCEYKLMMHNDISLRHILLVDSYDSVPEYYCPGLLIDFDVTMKNSDAATILPKDLCTGTVPFMAIRTLLGTATNDATHDLESFFYVFCWICIIREGCDYYRKDFKFEDSCLEMWTGRPSDSHEDIGYRKLGIVPDADFVESSILNEFHPCFHCLRTCAMGLWGILFSSFSDSKPNLHEDIITAFQETLDGLPVGCRYGDDALRLASDERNGEIDTFDKQLYQARNPARAGTDDRSEEESNSHA</sequence>
<dbReference type="InterPro" id="IPR011009">
    <property type="entry name" value="Kinase-like_dom_sf"/>
</dbReference>
<dbReference type="PANTHER" id="PTHR38248">
    <property type="entry name" value="FUNK1 6"/>
    <property type="match status" value="1"/>
</dbReference>
<dbReference type="OrthoDB" id="3040568at2759"/>
<feature type="region of interest" description="Disordered" evidence="1">
    <location>
        <begin position="334"/>
        <end position="362"/>
    </location>
</feature>
<feature type="compositionally biased region" description="Basic and acidic residues" evidence="1">
    <location>
        <begin position="349"/>
        <end position="362"/>
    </location>
</feature>
<dbReference type="Pfam" id="PF17667">
    <property type="entry name" value="Pkinase_fungal"/>
    <property type="match status" value="1"/>
</dbReference>
<proteinExistence type="predicted"/>
<feature type="region of interest" description="Disordered" evidence="1">
    <location>
        <begin position="1"/>
        <end position="27"/>
    </location>
</feature>
<feature type="domain" description="Fungal-type protein kinase" evidence="2">
    <location>
        <begin position="80"/>
        <end position="210"/>
    </location>
</feature>
<dbReference type="Proteomes" id="UP000294933">
    <property type="component" value="Unassembled WGS sequence"/>
</dbReference>
<evidence type="ECO:0000313" key="4">
    <source>
        <dbReference type="Proteomes" id="UP000294933"/>
    </source>
</evidence>